<feature type="region of interest" description="Disordered" evidence="1">
    <location>
        <begin position="1"/>
        <end position="28"/>
    </location>
</feature>
<keyword evidence="2" id="KW-0472">Membrane</keyword>
<comment type="caution">
    <text evidence="3">The sequence shown here is derived from an EMBL/GenBank/DDBJ whole genome shotgun (WGS) entry which is preliminary data.</text>
</comment>
<sequence length="79" mass="8358">MADKYEDLGPANALPPPPQTPASTAGGVDRTELKSAQIDVKYTNAQKICMIISAILALTFLIIAIAMIVLLLTGIKVFS</sequence>
<dbReference type="Proteomes" id="UP000746747">
    <property type="component" value="Unassembled WGS sequence"/>
</dbReference>
<dbReference type="EMBL" id="CAKAEH010001644">
    <property type="protein sequence ID" value="CAG9538272.1"/>
    <property type="molecule type" value="Genomic_DNA"/>
</dbReference>
<organism evidence="3 4">
    <name type="scientific">Cercopithifilaria johnstoni</name>
    <dbReference type="NCBI Taxonomy" id="2874296"/>
    <lineage>
        <taxon>Eukaryota</taxon>
        <taxon>Metazoa</taxon>
        <taxon>Ecdysozoa</taxon>
        <taxon>Nematoda</taxon>
        <taxon>Chromadorea</taxon>
        <taxon>Rhabditida</taxon>
        <taxon>Spirurina</taxon>
        <taxon>Spiruromorpha</taxon>
        <taxon>Filarioidea</taxon>
        <taxon>Onchocercidae</taxon>
        <taxon>Cercopithifilaria</taxon>
    </lineage>
</organism>
<name>A0A8J2PWY0_9BILA</name>
<keyword evidence="2" id="KW-0812">Transmembrane</keyword>
<evidence type="ECO:0000313" key="3">
    <source>
        <dbReference type="EMBL" id="CAG9538272.1"/>
    </source>
</evidence>
<evidence type="ECO:0000256" key="2">
    <source>
        <dbReference type="SAM" id="Phobius"/>
    </source>
</evidence>
<keyword evidence="4" id="KW-1185">Reference proteome</keyword>
<keyword evidence="2" id="KW-1133">Transmembrane helix</keyword>
<protein>
    <submittedName>
        <fullName evidence="3">Uncharacterized protein</fullName>
    </submittedName>
</protein>
<reference evidence="3" key="1">
    <citation type="submission" date="2021-09" db="EMBL/GenBank/DDBJ databases">
        <authorList>
            <consortium name="Pathogen Informatics"/>
        </authorList>
    </citation>
    <scope>NUCLEOTIDE SEQUENCE</scope>
</reference>
<evidence type="ECO:0000313" key="4">
    <source>
        <dbReference type="Proteomes" id="UP000746747"/>
    </source>
</evidence>
<accession>A0A8J2PWY0</accession>
<feature type="transmembrane region" description="Helical" evidence="2">
    <location>
        <begin position="48"/>
        <end position="75"/>
    </location>
</feature>
<gene>
    <name evidence="3" type="ORF">CJOHNSTONI_LOCUS7998</name>
</gene>
<proteinExistence type="predicted"/>
<evidence type="ECO:0000256" key="1">
    <source>
        <dbReference type="SAM" id="MobiDB-lite"/>
    </source>
</evidence>
<dbReference type="AlphaFoldDB" id="A0A8J2PWY0"/>